<dbReference type="GO" id="GO:0008237">
    <property type="term" value="F:metallopeptidase activity"/>
    <property type="evidence" value="ECO:0007669"/>
    <property type="project" value="UniProtKB-KW"/>
</dbReference>
<keyword evidence="3" id="KW-0482">Metalloprotease</keyword>
<name>A0A3A8QR16_9BACT</name>
<dbReference type="GO" id="GO:0004175">
    <property type="term" value="F:endopeptidase activity"/>
    <property type="evidence" value="ECO:0007669"/>
    <property type="project" value="UniProtKB-ARBA"/>
</dbReference>
<feature type="transmembrane region" description="Helical" evidence="1">
    <location>
        <begin position="51"/>
        <end position="67"/>
    </location>
</feature>
<dbReference type="RefSeq" id="WP_120554772.1">
    <property type="nucleotide sequence ID" value="NZ_RAWK01000036.1"/>
</dbReference>
<feature type="domain" description="CAAX prenyl protease 2/Lysostaphin resistance protein A-like" evidence="2">
    <location>
        <begin position="123"/>
        <end position="219"/>
    </location>
</feature>
<keyword evidence="1" id="KW-1133">Transmembrane helix</keyword>
<gene>
    <name evidence="3" type="ORF">D7W81_08140</name>
</gene>
<dbReference type="GO" id="GO:0080120">
    <property type="term" value="P:CAAX-box protein maturation"/>
    <property type="evidence" value="ECO:0007669"/>
    <property type="project" value="UniProtKB-ARBA"/>
</dbReference>
<evidence type="ECO:0000313" key="3">
    <source>
        <dbReference type="EMBL" id="RKH71153.1"/>
    </source>
</evidence>
<evidence type="ECO:0000259" key="2">
    <source>
        <dbReference type="Pfam" id="PF02517"/>
    </source>
</evidence>
<reference evidence="4" key="1">
    <citation type="submission" date="2018-09" db="EMBL/GenBank/DDBJ databases">
        <authorList>
            <person name="Livingstone P.G."/>
            <person name="Whitworth D.E."/>
        </authorList>
    </citation>
    <scope>NUCLEOTIDE SEQUENCE [LARGE SCALE GENOMIC DNA]</scope>
    <source>
        <strain evidence="4">AB050A</strain>
    </source>
</reference>
<keyword evidence="1" id="KW-0812">Transmembrane</keyword>
<feature type="transmembrane region" description="Helical" evidence="1">
    <location>
        <begin position="87"/>
        <end position="108"/>
    </location>
</feature>
<keyword evidence="1" id="KW-0472">Membrane</keyword>
<feature type="transmembrane region" description="Helical" evidence="1">
    <location>
        <begin position="21"/>
        <end position="39"/>
    </location>
</feature>
<feature type="transmembrane region" description="Helical" evidence="1">
    <location>
        <begin position="179"/>
        <end position="201"/>
    </location>
</feature>
<dbReference type="AlphaFoldDB" id="A0A3A8QR16"/>
<dbReference type="PANTHER" id="PTHR39430:SF1">
    <property type="entry name" value="PROTEASE"/>
    <property type="match status" value="1"/>
</dbReference>
<proteinExistence type="predicted"/>
<dbReference type="PANTHER" id="PTHR39430">
    <property type="entry name" value="MEMBRANE-ASSOCIATED PROTEASE-RELATED"/>
    <property type="match status" value="1"/>
</dbReference>
<evidence type="ECO:0000313" key="4">
    <source>
        <dbReference type="Proteomes" id="UP000267003"/>
    </source>
</evidence>
<accession>A0A3A8QR16</accession>
<feature type="transmembrane region" description="Helical" evidence="1">
    <location>
        <begin position="208"/>
        <end position="229"/>
    </location>
</feature>
<feature type="transmembrane region" description="Helical" evidence="1">
    <location>
        <begin position="154"/>
        <end position="173"/>
    </location>
</feature>
<comment type="caution">
    <text evidence="3">The sequence shown here is derived from an EMBL/GenBank/DDBJ whole genome shotgun (WGS) entry which is preliminary data.</text>
</comment>
<sequence length="296" mass="31897">MRSVFRDGEGHLRNGWKGLGFLLPTVALVGLLLWLWTLLPASVKPFVPHSFLAFLGVLLGTLGALRLERQPLASLGMSVGRGTGRDFGAGALAGVVLVGVVAICGWVAGGFHLEHAANAQVAAVVKAAWLMLGVGLFEEALFHGYLFQRAIRGLGTFWAQVVISLLFCLAHPFNTQMEVPTRVVAMLTTFLAGWMLGLCYLRTRHLALPVGVHMGWNWFLGLMGFGVSGKESHGWWTPVFHGRPEWLTGGAYGLEASIFCVVVLSVALIALTRWKGSAAPEPRAMPRPDEAPALHG</sequence>
<feature type="transmembrane region" description="Helical" evidence="1">
    <location>
        <begin position="128"/>
        <end position="147"/>
    </location>
</feature>
<organism evidence="3 4">
    <name type="scientific">Corallococcus aberystwythensis</name>
    <dbReference type="NCBI Taxonomy" id="2316722"/>
    <lineage>
        <taxon>Bacteria</taxon>
        <taxon>Pseudomonadati</taxon>
        <taxon>Myxococcota</taxon>
        <taxon>Myxococcia</taxon>
        <taxon>Myxococcales</taxon>
        <taxon>Cystobacterineae</taxon>
        <taxon>Myxococcaceae</taxon>
        <taxon>Corallococcus</taxon>
    </lineage>
</organism>
<feature type="transmembrane region" description="Helical" evidence="1">
    <location>
        <begin position="249"/>
        <end position="271"/>
    </location>
</feature>
<evidence type="ECO:0000256" key="1">
    <source>
        <dbReference type="SAM" id="Phobius"/>
    </source>
</evidence>
<dbReference type="OrthoDB" id="193898at2"/>
<dbReference type="Proteomes" id="UP000267003">
    <property type="component" value="Unassembled WGS sequence"/>
</dbReference>
<keyword evidence="3" id="KW-0378">Hydrolase</keyword>
<keyword evidence="4" id="KW-1185">Reference proteome</keyword>
<keyword evidence="3" id="KW-0645">Protease</keyword>
<dbReference type="EMBL" id="RAWK01000036">
    <property type="protein sequence ID" value="RKH71153.1"/>
    <property type="molecule type" value="Genomic_DNA"/>
</dbReference>
<dbReference type="Pfam" id="PF02517">
    <property type="entry name" value="Rce1-like"/>
    <property type="match status" value="1"/>
</dbReference>
<dbReference type="GO" id="GO:0006508">
    <property type="term" value="P:proteolysis"/>
    <property type="evidence" value="ECO:0007669"/>
    <property type="project" value="UniProtKB-KW"/>
</dbReference>
<protein>
    <submittedName>
        <fullName evidence="3">CPBP family intramembrane metalloprotease</fullName>
    </submittedName>
</protein>
<dbReference type="InterPro" id="IPR003675">
    <property type="entry name" value="Rce1/LyrA-like_dom"/>
</dbReference>